<reference evidence="2 3" key="1">
    <citation type="submission" date="2014-01" db="EMBL/GenBank/DDBJ databases">
        <title>Roseivivax halodurans JCM 10272 Genome Sequencing.</title>
        <authorList>
            <person name="Lai Q."/>
            <person name="Li G."/>
            <person name="Shao Z."/>
        </authorList>
    </citation>
    <scope>NUCLEOTIDE SEQUENCE [LARGE SCALE GENOMIC DNA]</scope>
    <source>
        <strain evidence="2 3">JCM 10272</strain>
    </source>
</reference>
<dbReference type="EMBL" id="JALZ01000032">
    <property type="protein sequence ID" value="ETX13240.1"/>
    <property type="molecule type" value="Genomic_DNA"/>
</dbReference>
<feature type="transmembrane region" description="Helical" evidence="1">
    <location>
        <begin position="25"/>
        <end position="50"/>
    </location>
</feature>
<keyword evidence="1" id="KW-1133">Transmembrane helix</keyword>
<name>X7EBJ6_9RHOB</name>
<proteinExistence type="predicted"/>
<evidence type="ECO:0000256" key="1">
    <source>
        <dbReference type="SAM" id="Phobius"/>
    </source>
</evidence>
<protein>
    <submittedName>
        <fullName evidence="2">Uncharacterized protein</fullName>
    </submittedName>
</protein>
<dbReference type="RefSeq" id="WP_037265615.1">
    <property type="nucleotide sequence ID" value="NZ_JALZ01000032.1"/>
</dbReference>
<keyword evidence="1" id="KW-0812">Transmembrane</keyword>
<sequence>MGFIIVFAAAIPAYLAGGAALLMGAGWLMALAVLSGTGLALAIIFTLIALTLDALRRPQNEEELAQPVR</sequence>
<gene>
    <name evidence="2" type="ORF">OCH239_12745</name>
</gene>
<accession>X7EBJ6</accession>
<keyword evidence="1" id="KW-0472">Membrane</keyword>
<dbReference type="AlphaFoldDB" id="X7EBJ6"/>
<organism evidence="2 3">
    <name type="scientific">Roseivivax halodurans JCM 10272</name>
    <dbReference type="NCBI Taxonomy" id="1449350"/>
    <lineage>
        <taxon>Bacteria</taxon>
        <taxon>Pseudomonadati</taxon>
        <taxon>Pseudomonadota</taxon>
        <taxon>Alphaproteobacteria</taxon>
        <taxon>Rhodobacterales</taxon>
        <taxon>Roseobacteraceae</taxon>
        <taxon>Roseivivax</taxon>
    </lineage>
</organism>
<keyword evidence="3" id="KW-1185">Reference proteome</keyword>
<dbReference type="Proteomes" id="UP000022447">
    <property type="component" value="Unassembled WGS sequence"/>
</dbReference>
<evidence type="ECO:0000313" key="2">
    <source>
        <dbReference type="EMBL" id="ETX13240.1"/>
    </source>
</evidence>
<comment type="caution">
    <text evidence="2">The sequence shown here is derived from an EMBL/GenBank/DDBJ whole genome shotgun (WGS) entry which is preliminary data.</text>
</comment>
<evidence type="ECO:0000313" key="3">
    <source>
        <dbReference type="Proteomes" id="UP000022447"/>
    </source>
</evidence>